<dbReference type="InterPro" id="IPR027993">
    <property type="entry name" value="DUF4495"/>
</dbReference>
<feature type="region of interest" description="Disordered" evidence="1">
    <location>
        <begin position="1283"/>
        <end position="1308"/>
    </location>
</feature>
<dbReference type="CTD" id="285600"/>
<feature type="compositionally biased region" description="Basic and acidic residues" evidence="1">
    <location>
        <begin position="858"/>
        <end position="880"/>
    </location>
</feature>
<dbReference type="PANTHER" id="PTHR33960:SF1">
    <property type="entry name" value="SIMILAR TO KIAA0825 PROTEIN"/>
    <property type="match status" value="1"/>
</dbReference>
<evidence type="ECO:0000256" key="1">
    <source>
        <dbReference type="SAM" id="MobiDB-lite"/>
    </source>
</evidence>
<organism evidence="2 3">
    <name type="scientific">Salvelinus namaycush</name>
    <name type="common">Lake trout</name>
    <name type="synonym">Salmo namaycush</name>
    <dbReference type="NCBI Taxonomy" id="8040"/>
    <lineage>
        <taxon>Eukaryota</taxon>
        <taxon>Metazoa</taxon>
        <taxon>Chordata</taxon>
        <taxon>Craniata</taxon>
        <taxon>Vertebrata</taxon>
        <taxon>Euteleostomi</taxon>
        <taxon>Actinopterygii</taxon>
        <taxon>Neopterygii</taxon>
        <taxon>Teleostei</taxon>
        <taxon>Protacanthopterygii</taxon>
        <taxon>Salmoniformes</taxon>
        <taxon>Salmonidae</taxon>
        <taxon>Salmoninae</taxon>
        <taxon>Salvelinus</taxon>
    </lineage>
</organism>
<protein>
    <submittedName>
        <fullName evidence="3">Uncharacterized protein KIAA0825 homolog</fullName>
    </submittedName>
</protein>
<name>A0A8U1F5B0_SALNM</name>
<reference evidence="3" key="1">
    <citation type="submission" date="2025-08" db="UniProtKB">
        <authorList>
            <consortium name="RefSeq"/>
        </authorList>
    </citation>
    <scope>IDENTIFICATION</scope>
    <source>
        <tissue evidence="3">White muscle</tissue>
    </source>
</reference>
<dbReference type="PANTHER" id="PTHR33960">
    <property type="entry name" value="SIMILAR TO KIAA0825 PROTEIN"/>
    <property type="match status" value="1"/>
</dbReference>
<feature type="region of interest" description="Disordered" evidence="1">
    <location>
        <begin position="858"/>
        <end position="913"/>
    </location>
</feature>
<dbReference type="KEGG" id="snh:120063516"/>
<dbReference type="RefSeq" id="XP_038869815.1">
    <property type="nucleotide sequence ID" value="XM_039013887.1"/>
</dbReference>
<feature type="compositionally biased region" description="Pro residues" evidence="1">
    <location>
        <begin position="881"/>
        <end position="895"/>
    </location>
</feature>
<feature type="region of interest" description="Disordered" evidence="1">
    <location>
        <begin position="315"/>
        <end position="336"/>
    </location>
</feature>
<dbReference type="Proteomes" id="UP000808372">
    <property type="component" value="Chromosome 18"/>
</dbReference>
<keyword evidence="2" id="KW-1185">Reference proteome</keyword>
<sequence length="1324" mass="147326">MTVLIWAEPRQRMIGCRMEWQGDLPQDHAFVELLLPGLPSELDIQQLLRDTEDKLKLNACSIEQSLKELQGKMGESWTGERPPSPTECLQWFNPRNPSTVRPVATGNQELLDFLKALLKYLRTEEEGREDVTLQLLHNISSQCGVSFPNTTPSPTPQQPGPSSHTSVHTVRDDSALESHEVWDEVRLRLRRHLLDRLSCPLPVPQRIYCLQQLFFLYPEWEVLTRYQGLRSQAVLSLLHSALASSPGGKETGFDRLALGLRAAAPALCSALREELQVLNGVAKPHTILGFLNAAYLNTVSQELGAMMERECENALKDNTTPSGGKGRKSSARTKATVAPLELPPRRGRNFSLTSHQLRVLTQLACTLLGLESQVDELATELAFINCAGETPCSVRGILKKTKDDLDMTTVDGSKTTAETLFQSPEAIVLEFDWRAAFRKLVPHMAHCVKVVLEDVCTKSLQQEELSHTSGSAHMVLTNTPHRDDSSLTCPERDHPKMVAKFCGDIMGECDALLPLAEACGDAALLEVRCSFVEVCAWVTSAILGRVEERAGEVPSAAPLKNLIALLGTSMYIHQRLCHYEAQLRETNTTAARVPMTLLPIQRYQDVTERLREQLASYCVQVCTSTILQDAESHHWADPKPFYEGDRCSFSVQMWHYFLTGLRTDLWLAVPGSVGRDVLAQVTSESLQVLVQRYSRARPSYKRHLQIRCDITVVLLCVEQLMWSVCERPEALAQSEPSVAGCVWVASIHSLCDQLLTTLVIVTAPLPQLYWTFQYRPGEGSAPALAHSPGSPGIHWLSAIHPGLFTQQAAREGLAGEAASECQLRLLTSDPRCSPRLLLTAILHRDCHLLRVLLEHSRKTTHSDGNTDGRPLDLCHGRNTDDPPPPRPLPPPPTPNPHHTTPAATPTRTSWQNPPPRRCSWGMFCIMTAKVEMEDFCMEEEADADAVSPVKSDAGDEFMEAMYNVLSSLNNFPKALTLALETYFDRGHLWDYLYSLADSVRPVPVVISFIRAVVNQPVHCLLGHLVTMVLAWQASEEPCSPLLRRDVPDNILTKVPKEWSYSLQTPKGRESAKSVVNLVLQALSFIYTNLPSAVASLPLPVRFLFHTAEKHLSQHARQLRSTGLLLWALLSCLCQCLEDPNSLELLCGLPLDRGAKERLALLSECLQGTMGQSQQKGVPKPTVHKVLQALEERRPKWCSMQLQKARKLCSESAFEWGESGVTQEGGGGVAEATEQKIGLILLEICHKPGGSEYLRQIYHIIQVNEPLLRSKLCVSSDPPIDSPQTVTFDLGTDRPGHPSPRFNPLHQFDHIGSNKFDQRRLHSFA</sequence>
<feature type="region of interest" description="Disordered" evidence="1">
    <location>
        <begin position="146"/>
        <end position="170"/>
    </location>
</feature>
<feature type="compositionally biased region" description="Low complexity" evidence="1">
    <location>
        <begin position="896"/>
        <end position="908"/>
    </location>
</feature>
<dbReference type="Pfam" id="PF14906">
    <property type="entry name" value="DUF4495"/>
    <property type="match status" value="1"/>
</dbReference>
<dbReference type="GeneID" id="120063516"/>
<gene>
    <name evidence="3" type="primary">kiaa0825</name>
</gene>
<proteinExistence type="predicted"/>
<evidence type="ECO:0000313" key="3">
    <source>
        <dbReference type="RefSeq" id="XP_038869815.1"/>
    </source>
</evidence>
<accession>A0A8U1F5B0</accession>
<evidence type="ECO:0000313" key="2">
    <source>
        <dbReference type="Proteomes" id="UP000808372"/>
    </source>
</evidence>